<dbReference type="KEGG" id="nco:AAW31_10830"/>
<evidence type="ECO:0000313" key="4">
    <source>
        <dbReference type="Proteomes" id="UP000324176"/>
    </source>
</evidence>
<dbReference type="EMBL" id="VNHT01000011">
    <property type="protein sequence ID" value="TYP91148.1"/>
    <property type="molecule type" value="Genomic_DNA"/>
</dbReference>
<name>A0A0F7KFC6_9PROT</name>
<sequence>MLAAYQCTKATYGTEYLHSQLVDQGVRITASLVRMLPKKVNAAARIRVYTLGDAVEYFGAIFQGVFG</sequence>
<reference evidence="2 4" key="3">
    <citation type="submission" date="2019-07" db="EMBL/GenBank/DDBJ databases">
        <title>Active sludge and wastewater microbial communities from Klosterneuburg, Austria.</title>
        <authorList>
            <person name="Wagner M."/>
        </authorList>
    </citation>
    <scope>NUCLEOTIDE SEQUENCE [LARGE SCALE GENOMIC DNA]</scope>
    <source>
        <strain evidence="2 4">Nm2</strain>
    </source>
</reference>
<dbReference type="Proteomes" id="UP000034156">
    <property type="component" value="Chromosome"/>
</dbReference>
<proteinExistence type="predicted"/>
<evidence type="ECO:0000313" key="3">
    <source>
        <dbReference type="Proteomes" id="UP000034156"/>
    </source>
</evidence>
<reference evidence="1 3" key="2">
    <citation type="journal article" date="2016" name="Genome Announc.">
        <title>Genome Sequence of Nitrosomonas communis Strain Nm2, a Mesophilic Ammonia-Oxidizing Bacterium Isolated from Mediterranean Soil.</title>
        <authorList>
            <person name="Kozlowski J.A."/>
            <person name="Kits K.D."/>
            <person name="Stein L.Y."/>
        </authorList>
    </citation>
    <scope>NUCLEOTIDE SEQUENCE [LARGE SCALE GENOMIC DNA]</scope>
    <source>
        <strain evidence="1 3">Nm2</strain>
    </source>
</reference>
<keyword evidence="3" id="KW-1185">Reference proteome</keyword>
<gene>
    <name evidence="1" type="ORF">AAW31_10830</name>
    <name evidence="2" type="ORF">BCL69_101154</name>
</gene>
<dbReference type="EMBL" id="CP011451">
    <property type="protein sequence ID" value="AKH38176.1"/>
    <property type="molecule type" value="Genomic_DNA"/>
</dbReference>
<evidence type="ECO:0000313" key="2">
    <source>
        <dbReference type="EMBL" id="TYP91148.1"/>
    </source>
</evidence>
<dbReference type="PATRIC" id="fig|44574.3.peg.2643"/>
<dbReference type="Proteomes" id="UP000324176">
    <property type="component" value="Unassembled WGS sequence"/>
</dbReference>
<organism evidence="1 3">
    <name type="scientific">Nitrosomonas communis</name>
    <dbReference type="NCBI Taxonomy" id="44574"/>
    <lineage>
        <taxon>Bacteria</taxon>
        <taxon>Pseudomonadati</taxon>
        <taxon>Pseudomonadota</taxon>
        <taxon>Betaproteobacteria</taxon>
        <taxon>Nitrosomonadales</taxon>
        <taxon>Nitrosomonadaceae</taxon>
        <taxon>Nitrosomonas</taxon>
    </lineage>
</organism>
<reference evidence="3" key="1">
    <citation type="submission" date="2015-05" db="EMBL/GenBank/DDBJ databases">
        <title>Draft genome of Nitrosomonas communis strain Nm2.</title>
        <authorList>
            <person name="Kozlowski J.A."/>
            <person name="Kits K.D."/>
            <person name="Stein L.Y."/>
        </authorList>
    </citation>
    <scope>NUCLEOTIDE SEQUENCE [LARGE SCALE GENOMIC DNA]</scope>
    <source>
        <strain evidence="3">Nm2</strain>
    </source>
</reference>
<protein>
    <submittedName>
        <fullName evidence="1">Uncharacterized protein</fullName>
    </submittedName>
</protein>
<accession>A0A0F7KFC6</accession>
<evidence type="ECO:0000313" key="1">
    <source>
        <dbReference type="EMBL" id="AKH38176.1"/>
    </source>
</evidence>
<dbReference type="AlphaFoldDB" id="A0A0F7KFC6"/>